<dbReference type="AlphaFoldDB" id="A0A7C8NI77"/>
<dbReference type="Proteomes" id="UP000475325">
    <property type="component" value="Unassembled WGS sequence"/>
</dbReference>
<evidence type="ECO:0000313" key="3">
    <source>
        <dbReference type="EMBL" id="KAF3109163.1"/>
    </source>
</evidence>
<reference evidence="3 4" key="1">
    <citation type="submission" date="2019-06" db="EMBL/GenBank/DDBJ databases">
        <authorList>
            <person name="Palmer J.M."/>
        </authorList>
    </citation>
    <scope>NUCLEOTIDE SEQUENCE [LARGE SCALE GENOMIC DNA]</scope>
    <source>
        <strain evidence="3 4">TWF102</strain>
    </source>
</reference>
<feature type="signal peptide" evidence="2">
    <location>
        <begin position="1"/>
        <end position="29"/>
    </location>
</feature>
<feature type="chain" id="PRO_5028962315" evidence="2">
    <location>
        <begin position="30"/>
        <end position="304"/>
    </location>
</feature>
<evidence type="ECO:0000256" key="2">
    <source>
        <dbReference type="SAM" id="SignalP"/>
    </source>
</evidence>
<evidence type="ECO:0000256" key="1">
    <source>
        <dbReference type="SAM" id="MobiDB-lite"/>
    </source>
</evidence>
<proteinExistence type="predicted"/>
<sequence>MSASVLLHPGRLLSRILVTAVLLIATIESTPLASDSRDIRDQTPDGINGPGNAAISKRQLPVAGLNQLTSALRNTYKGSPGPGPDNIGQVQGNDTNLTRKETIPSSFFYSERGLYVWCNSADYVYNLKPWKHPDFPDIKLEDWHDFKSWDHRRAFANIRRTQYECRQCKCDEEGRIIPRVKGTRRGKAGHCGKRACFCTVDLIQAVPNSTTATVEDYQAALDRIPESARAMNYNYRWLWGGQSLRFGESPPLRFANGMLPPERPPPEEESVDLEDPSYGGLYMVLDPRNGYYPPAKGYQDKFVV</sequence>
<keyword evidence="2" id="KW-0732">Signal</keyword>
<protein>
    <submittedName>
        <fullName evidence="3">Uncharacterized protein</fullName>
    </submittedName>
</protein>
<comment type="caution">
    <text evidence="3">The sequence shown here is derived from an EMBL/GenBank/DDBJ whole genome shotgun (WGS) entry which is preliminary data.</text>
</comment>
<evidence type="ECO:0000313" key="4">
    <source>
        <dbReference type="Proteomes" id="UP000475325"/>
    </source>
</evidence>
<accession>A0A7C8NI77</accession>
<dbReference type="EMBL" id="WIQW01000007">
    <property type="protein sequence ID" value="KAF3109163.1"/>
    <property type="molecule type" value="Genomic_DNA"/>
</dbReference>
<organism evidence="3 4">
    <name type="scientific">Orbilia oligospora</name>
    <name type="common">Nematode-trapping fungus</name>
    <name type="synonym">Arthrobotrys oligospora</name>
    <dbReference type="NCBI Taxonomy" id="2813651"/>
    <lineage>
        <taxon>Eukaryota</taxon>
        <taxon>Fungi</taxon>
        <taxon>Dikarya</taxon>
        <taxon>Ascomycota</taxon>
        <taxon>Pezizomycotina</taxon>
        <taxon>Orbiliomycetes</taxon>
        <taxon>Orbiliales</taxon>
        <taxon>Orbiliaceae</taxon>
        <taxon>Orbilia</taxon>
    </lineage>
</organism>
<feature type="region of interest" description="Disordered" evidence="1">
    <location>
        <begin position="34"/>
        <end position="54"/>
    </location>
</feature>
<feature type="region of interest" description="Disordered" evidence="1">
    <location>
        <begin position="73"/>
        <end position="96"/>
    </location>
</feature>
<name>A0A7C8NI77_ORBOL</name>
<gene>
    <name evidence="3" type="ORF">TWF102_009936</name>
</gene>